<keyword evidence="7 16" id="KW-0812">Transmembrane</keyword>
<dbReference type="SUPFAM" id="SSF52343">
    <property type="entry name" value="Ferredoxin reductase-like, C-terminal NADP-linked domain"/>
    <property type="match status" value="1"/>
</dbReference>
<keyword evidence="11" id="KW-0560">Oxidoreductase</keyword>
<dbReference type="InterPro" id="IPR013130">
    <property type="entry name" value="Fe3_Rdtase_TM_dom"/>
</dbReference>
<dbReference type="EMBL" id="OZ022405">
    <property type="protein sequence ID" value="CAK9435438.1"/>
    <property type="molecule type" value="Genomic_DNA"/>
</dbReference>
<keyword evidence="13 16" id="KW-0472">Membrane</keyword>
<accession>A0ABP0ZGG9</accession>
<dbReference type="GeneID" id="92205361"/>
<evidence type="ECO:0000256" key="3">
    <source>
        <dbReference type="ARBA" id="ARBA00012668"/>
    </source>
</evidence>
<feature type="transmembrane region" description="Helical" evidence="16">
    <location>
        <begin position="318"/>
        <end position="335"/>
    </location>
</feature>
<keyword evidence="10 16" id="KW-1133">Transmembrane helix</keyword>
<keyword evidence="20" id="KW-1185">Reference proteome</keyword>
<dbReference type="SFLD" id="SFLDG01168">
    <property type="entry name" value="Ferric_reductase_subgroup_(FRE"/>
    <property type="match status" value="1"/>
</dbReference>
<dbReference type="Pfam" id="PF08022">
    <property type="entry name" value="FAD_binding_8"/>
    <property type="match status" value="1"/>
</dbReference>
<dbReference type="Gene3D" id="3.40.50.80">
    <property type="entry name" value="Nucleotide-binding domain of ferredoxin-NADP reductase (FNR) module"/>
    <property type="match status" value="1"/>
</dbReference>
<evidence type="ECO:0000256" key="15">
    <source>
        <dbReference type="ARBA" id="ARBA00048483"/>
    </source>
</evidence>
<evidence type="ECO:0000256" key="6">
    <source>
        <dbReference type="ARBA" id="ARBA00022630"/>
    </source>
</evidence>
<dbReference type="Proteomes" id="UP001497383">
    <property type="component" value="Chromosome 1"/>
</dbReference>
<feature type="transmembrane region" description="Helical" evidence="16">
    <location>
        <begin position="231"/>
        <end position="250"/>
    </location>
</feature>
<dbReference type="SFLD" id="SFLDS00052">
    <property type="entry name" value="Ferric_Reductase_Domain"/>
    <property type="match status" value="1"/>
</dbReference>
<evidence type="ECO:0000256" key="1">
    <source>
        <dbReference type="ARBA" id="ARBA00004651"/>
    </source>
</evidence>
<evidence type="ECO:0000256" key="9">
    <source>
        <dbReference type="ARBA" id="ARBA00022982"/>
    </source>
</evidence>
<comment type="similarity">
    <text evidence="2">Belongs to the ferric reductase (FRE) family.</text>
</comment>
<keyword evidence="8" id="KW-0274">FAD</keyword>
<evidence type="ECO:0000256" key="5">
    <source>
        <dbReference type="ARBA" id="ARBA00022475"/>
    </source>
</evidence>
<feature type="signal peptide" evidence="17">
    <location>
        <begin position="1"/>
        <end position="21"/>
    </location>
</feature>
<dbReference type="PANTHER" id="PTHR32361">
    <property type="entry name" value="FERRIC/CUPRIC REDUCTASE TRANSMEMBRANE COMPONENT"/>
    <property type="match status" value="1"/>
</dbReference>
<evidence type="ECO:0000256" key="13">
    <source>
        <dbReference type="ARBA" id="ARBA00023136"/>
    </source>
</evidence>
<evidence type="ECO:0000313" key="20">
    <source>
        <dbReference type="Proteomes" id="UP001497383"/>
    </source>
</evidence>
<comment type="subcellular location">
    <subcellularLocation>
        <location evidence="1">Cell membrane</location>
        <topology evidence="1">Multi-pass membrane protein</topology>
    </subcellularLocation>
</comment>
<keyword evidence="6" id="KW-0285">Flavoprotein</keyword>
<feature type="transmembrane region" description="Helical" evidence="16">
    <location>
        <begin position="347"/>
        <end position="368"/>
    </location>
</feature>
<dbReference type="RefSeq" id="XP_066827103.1">
    <property type="nucleotide sequence ID" value="XM_066971561.1"/>
</dbReference>
<sequence length="735" mass="83513">MFTKWCFISLLFIQLISKAAAEYGEAYEDVRPKRFFYACRYQVMGEVTICPGRNITCQCVNPNNIATIAGCLQSIGRTEKKYTDFAVKACAQANVTLPADWFETAIELYNSSAKSASEIPGFNKSRPINTPFILNMTNTLAHQEAFRRFYNNYSGSLFYGAGMLGYWLLVMLLGGIANWSKFLFPAATKKLTSPVVNLWRKHVTVPATFGTKKSQEQAFLKMFSFLIPSRFESIVILLFYGVTILCNGLNTTAIDNDPIFQGSKYKAEIKYVADRTGITATMMMPLIFLFAGRNNFLQWLTRWNFSTFIAYHRHTSRIMFMLVVIHAVCFTIALGPRYTHDVQETYFKWGIIATVAGGIIMVQGMLYLRRNWYEIFLFSHIVLAAIWVAGAWIHVLDFGYINMVYPAVAIWIVDRLVRIARLVWFGFPHADVTLLADETLKVVVPKPKSWKSIPGGHAFIHFLKPTYFWQSHPFTFTDSVEEENCIVLYCKVKGGITHSLYKQLCAAPDRACKMRVAVEGPYGESTPAKYADTAVFIAGGNGIPGIYSEVFDIAKRSGHHHQNDRQQSLKLIWVVREWRSLYWFYEELLSLKSTNIETTIYVTQASNSSCVEDFNNRFAASLETKSVDTPGTETPKSESLKESAKVEELSCDEKVETQSIVNSIRSELAHIQFEEGRPSLAEIIPREIHESNGSTAFVACGHSSMVDQIRYYCAENVDNKEKKRVDFYEQVQVWA</sequence>
<evidence type="ECO:0000256" key="17">
    <source>
        <dbReference type="SAM" id="SignalP"/>
    </source>
</evidence>
<keyword evidence="14" id="KW-0325">Glycoprotein</keyword>
<gene>
    <name evidence="19" type="ORF">LODBEIA_P01650</name>
</gene>
<proteinExistence type="inferred from homology"/>
<dbReference type="Pfam" id="PF01794">
    <property type="entry name" value="Ferric_reduct"/>
    <property type="match status" value="1"/>
</dbReference>
<dbReference type="PROSITE" id="PS51384">
    <property type="entry name" value="FAD_FR"/>
    <property type="match status" value="1"/>
</dbReference>
<evidence type="ECO:0000256" key="16">
    <source>
        <dbReference type="SAM" id="Phobius"/>
    </source>
</evidence>
<dbReference type="InterPro" id="IPR017938">
    <property type="entry name" value="Riboflavin_synthase-like_b-brl"/>
</dbReference>
<dbReference type="SUPFAM" id="SSF63380">
    <property type="entry name" value="Riboflavin synthase domain-like"/>
    <property type="match status" value="1"/>
</dbReference>
<evidence type="ECO:0000256" key="11">
    <source>
        <dbReference type="ARBA" id="ARBA00023002"/>
    </source>
</evidence>
<feature type="transmembrane region" description="Helical" evidence="16">
    <location>
        <begin position="375"/>
        <end position="393"/>
    </location>
</feature>
<evidence type="ECO:0000256" key="7">
    <source>
        <dbReference type="ARBA" id="ARBA00022692"/>
    </source>
</evidence>
<dbReference type="InterPro" id="IPR013121">
    <property type="entry name" value="Fe_red_NAD-bd_6"/>
</dbReference>
<dbReference type="EC" id="1.16.1.9" evidence="3"/>
<keyword evidence="9" id="KW-0249">Electron transport</keyword>
<feature type="domain" description="FAD-binding FR-type" evidence="18">
    <location>
        <begin position="409"/>
        <end position="528"/>
    </location>
</feature>
<reference evidence="19 20" key="1">
    <citation type="submission" date="2024-03" db="EMBL/GenBank/DDBJ databases">
        <authorList>
            <person name="Brejova B."/>
        </authorList>
    </citation>
    <scope>NUCLEOTIDE SEQUENCE [LARGE SCALE GENOMIC DNA]</scope>
    <source>
        <strain evidence="19 20">CBS 14171</strain>
    </source>
</reference>
<feature type="transmembrane region" description="Helical" evidence="16">
    <location>
        <begin position="157"/>
        <end position="180"/>
    </location>
</feature>
<name>A0ABP0ZGG9_9ASCO</name>
<evidence type="ECO:0000256" key="14">
    <source>
        <dbReference type="ARBA" id="ARBA00023180"/>
    </source>
</evidence>
<organism evidence="19 20">
    <name type="scientific">Lodderomyces beijingensis</name>
    <dbReference type="NCBI Taxonomy" id="1775926"/>
    <lineage>
        <taxon>Eukaryota</taxon>
        <taxon>Fungi</taxon>
        <taxon>Dikarya</taxon>
        <taxon>Ascomycota</taxon>
        <taxon>Saccharomycotina</taxon>
        <taxon>Pichiomycetes</taxon>
        <taxon>Debaryomycetaceae</taxon>
        <taxon>Candida/Lodderomyces clade</taxon>
        <taxon>Lodderomyces</taxon>
    </lineage>
</organism>
<feature type="chain" id="PRO_5046216670" description="ferric-chelate reductase (NADPH)" evidence="17">
    <location>
        <begin position="22"/>
        <end position="735"/>
    </location>
</feature>
<keyword evidence="12" id="KW-0406">Ion transport</keyword>
<evidence type="ECO:0000256" key="8">
    <source>
        <dbReference type="ARBA" id="ARBA00022827"/>
    </source>
</evidence>
<dbReference type="CDD" id="cd06186">
    <property type="entry name" value="NOX_Duox_like_FAD_NADP"/>
    <property type="match status" value="1"/>
</dbReference>
<protein>
    <recommendedName>
        <fullName evidence="3">ferric-chelate reductase (NADPH)</fullName>
        <ecNumber evidence="3">1.16.1.9</ecNumber>
    </recommendedName>
</protein>
<evidence type="ECO:0000256" key="2">
    <source>
        <dbReference type="ARBA" id="ARBA00006278"/>
    </source>
</evidence>
<dbReference type="PANTHER" id="PTHR32361:SF9">
    <property type="entry name" value="FERRIC REDUCTASE TRANSMEMBRANE COMPONENT 3-RELATED"/>
    <property type="match status" value="1"/>
</dbReference>
<evidence type="ECO:0000256" key="12">
    <source>
        <dbReference type="ARBA" id="ARBA00023065"/>
    </source>
</evidence>
<feature type="transmembrane region" description="Helical" evidence="16">
    <location>
        <begin position="278"/>
        <end position="297"/>
    </location>
</feature>
<keyword evidence="4" id="KW-0813">Transport</keyword>
<dbReference type="InterPro" id="IPR051410">
    <property type="entry name" value="Ferric/Cupric_Reductase"/>
</dbReference>
<keyword evidence="17" id="KW-0732">Signal</keyword>
<dbReference type="InterPro" id="IPR013112">
    <property type="entry name" value="FAD-bd_8"/>
</dbReference>
<evidence type="ECO:0000313" key="19">
    <source>
        <dbReference type="EMBL" id="CAK9435438.1"/>
    </source>
</evidence>
<dbReference type="InterPro" id="IPR017927">
    <property type="entry name" value="FAD-bd_FR_type"/>
</dbReference>
<evidence type="ECO:0000256" key="10">
    <source>
        <dbReference type="ARBA" id="ARBA00022989"/>
    </source>
</evidence>
<comment type="catalytic activity">
    <reaction evidence="15">
        <text>2 a Fe(II)-siderophore + NADP(+) + H(+) = 2 a Fe(III)-siderophore + NADPH</text>
        <dbReference type="Rhea" id="RHEA:28795"/>
        <dbReference type="Rhea" id="RHEA-COMP:11342"/>
        <dbReference type="Rhea" id="RHEA-COMP:11344"/>
        <dbReference type="ChEBI" id="CHEBI:15378"/>
        <dbReference type="ChEBI" id="CHEBI:29033"/>
        <dbReference type="ChEBI" id="CHEBI:29034"/>
        <dbReference type="ChEBI" id="CHEBI:57783"/>
        <dbReference type="ChEBI" id="CHEBI:58349"/>
        <dbReference type="EC" id="1.16.1.9"/>
    </reaction>
</comment>
<evidence type="ECO:0000256" key="4">
    <source>
        <dbReference type="ARBA" id="ARBA00022448"/>
    </source>
</evidence>
<evidence type="ECO:0000259" key="18">
    <source>
        <dbReference type="PROSITE" id="PS51384"/>
    </source>
</evidence>
<keyword evidence="5" id="KW-1003">Cell membrane</keyword>
<dbReference type="InterPro" id="IPR039261">
    <property type="entry name" value="FNR_nucleotide-bd"/>
</dbReference>
<dbReference type="Pfam" id="PF08030">
    <property type="entry name" value="NAD_binding_6"/>
    <property type="match status" value="1"/>
</dbReference>